<evidence type="ECO:0000313" key="2">
    <source>
        <dbReference type="EMBL" id="GHC49875.1"/>
    </source>
</evidence>
<feature type="region of interest" description="Disordered" evidence="1">
    <location>
        <begin position="167"/>
        <end position="205"/>
    </location>
</feature>
<protein>
    <recommendedName>
        <fullName evidence="4">VWFA domain-containing protein</fullName>
    </recommendedName>
</protein>
<keyword evidence="3" id="KW-1185">Reference proteome</keyword>
<reference evidence="2" key="1">
    <citation type="journal article" date="2014" name="Int. J. Syst. Evol. Microbiol.">
        <title>Complete genome sequence of Corynebacterium casei LMG S-19264T (=DSM 44701T), isolated from a smear-ripened cheese.</title>
        <authorList>
            <consortium name="US DOE Joint Genome Institute (JGI-PGF)"/>
            <person name="Walter F."/>
            <person name="Albersmeier A."/>
            <person name="Kalinowski J."/>
            <person name="Ruckert C."/>
        </authorList>
    </citation>
    <scope>NUCLEOTIDE SEQUENCE</scope>
    <source>
        <strain evidence="2">KCTC 12988</strain>
    </source>
</reference>
<dbReference type="SUPFAM" id="SSF53300">
    <property type="entry name" value="vWA-like"/>
    <property type="match status" value="1"/>
</dbReference>
<evidence type="ECO:0000256" key="1">
    <source>
        <dbReference type="SAM" id="MobiDB-lite"/>
    </source>
</evidence>
<proteinExistence type="predicted"/>
<gene>
    <name evidence="2" type="ORF">GCM10007100_14780</name>
</gene>
<dbReference type="RefSeq" id="WP_189569081.1">
    <property type="nucleotide sequence ID" value="NZ_BMXI01000005.1"/>
</dbReference>
<name>A0A918TKJ3_9BACT</name>
<dbReference type="Proteomes" id="UP000644507">
    <property type="component" value="Unassembled WGS sequence"/>
</dbReference>
<dbReference type="EMBL" id="BMXI01000005">
    <property type="protein sequence ID" value="GHC49875.1"/>
    <property type="molecule type" value="Genomic_DNA"/>
</dbReference>
<evidence type="ECO:0000313" key="3">
    <source>
        <dbReference type="Proteomes" id="UP000644507"/>
    </source>
</evidence>
<sequence>MNPKLTEIVYLLDCSQAMRPHTARALLGFNRFLREQRESADPTRVSLVLFNEQARLHLNRVPTGQTPPLALRHYRPHGRCALHDTLNLTINSLERKLSSLSGKEQPAHVLIALCSTGEDTASRRITLPAIQQKVYHQRTQRNWDFLLLAPDRTSLLTANRLGIDHDSALTLGEPRPTQSRRRNSISPERHFPPRPFPHHFDRNQS</sequence>
<dbReference type="InterPro" id="IPR036465">
    <property type="entry name" value="vWFA_dom_sf"/>
</dbReference>
<evidence type="ECO:0008006" key="4">
    <source>
        <dbReference type="Google" id="ProtNLM"/>
    </source>
</evidence>
<accession>A0A918TKJ3</accession>
<comment type="caution">
    <text evidence="2">The sequence shown here is derived from an EMBL/GenBank/DDBJ whole genome shotgun (WGS) entry which is preliminary data.</text>
</comment>
<reference evidence="2" key="2">
    <citation type="submission" date="2020-09" db="EMBL/GenBank/DDBJ databases">
        <authorList>
            <person name="Sun Q."/>
            <person name="Kim S."/>
        </authorList>
    </citation>
    <scope>NUCLEOTIDE SEQUENCE</scope>
    <source>
        <strain evidence="2">KCTC 12988</strain>
    </source>
</reference>
<dbReference type="AlphaFoldDB" id="A0A918TKJ3"/>
<organism evidence="2 3">
    <name type="scientific">Roseibacillus persicicus</name>
    <dbReference type="NCBI Taxonomy" id="454148"/>
    <lineage>
        <taxon>Bacteria</taxon>
        <taxon>Pseudomonadati</taxon>
        <taxon>Verrucomicrobiota</taxon>
        <taxon>Verrucomicrobiia</taxon>
        <taxon>Verrucomicrobiales</taxon>
        <taxon>Verrucomicrobiaceae</taxon>
        <taxon>Roseibacillus</taxon>
    </lineage>
</organism>